<dbReference type="AlphaFoldDB" id="W6Y5M6"/>
<accession>W6Y5M6</accession>
<dbReference type="HOGENOM" id="CLU_499647_0_0_1"/>
<feature type="transmembrane region" description="Helical" evidence="1">
    <location>
        <begin position="384"/>
        <end position="404"/>
    </location>
</feature>
<proteinExistence type="predicted"/>
<name>W6Y5M6_COCC2</name>
<evidence type="ECO:0000313" key="2">
    <source>
        <dbReference type="EMBL" id="EUC30469.1"/>
    </source>
</evidence>
<sequence length="482" mass="54394">MVKCASRYNLIDSSTSESPTETSIDLKDPHARPISRRMHHGSIAMTAVLYSFSLKGVLGRWERRWFSALAIFLSSLVSLSTGSLLGLLGSMIRWPLLARKLYTAVDVDLILGISNPTGAAKLIWITYLTVLVYLLANIIGRLSVAAFGLTFDLNEEQRIEYPTSITNWNTKDWGEYVTYSYYLRDYRREEITKSNTSVVHSSSRYSGGTMSLRENQERVVDYRDVIDTAIFDIILKTIYMMEIDCYTCTSHNNSIPGLGLLESSNSNTYNASNLLHRVGHFDYEWQEIGKDTVYGVRSYSDREYDEHFATGLGTVLQQDGESYFNSNVSIAFQGKLQPAHLAARLPILAILGADMQLPKVTKIPGASERLFIDVRLKVKLKKPIMVLLCIFGGQILAIGVVLFYCRKVFIRDHTSSLSIARLLKTTMEDVEGMSTCTGEELAEHLDSKGVMMRYGTRRKSDKTLEVDLWDDVEEDFPDAIYS</sequence>
<dbReference type="GeneID" id="19148974"/>
<reference evidence="2 3" key="1">
    <citation type="journal article" date="2013" name="PLoS Genet.">
        <title>Comparative genome structure, secondary metabolite, and effector coding capacity across Cochliobolus pathogens.</title>
        <authorList>
            <person name="Condon B.J."/>
            <person name="Leng Y."/>
            <person name="Wu D."/>
            <person name="Bushley K.E."/>
            <person name="Ohm R.A."/>
            <person name="Otillar R."/>
            <person name="Martin J."/>
            <person name="Schackwitz W."/>
            <person name="Grimwood J."/>
            <person name="MohdZainudin N."/>
            <person name="Xue C."/>
            <person name="Wang R."/>
            <person name="Manning V.A."/>
            <person name="Dhillon B."/>
            <person name="Tu Z.J."/>
            <person name="Steffenson B.J."/>
            <person name="Salamov A."/>
            <person name="Sun H."/>
            <person name="Lowry S."/>
            <person name="LaButti K."/>
            <person name="Han J."/>
            <person name="Copeland A."/>
            <person name="Lindquist E."/>
            <person name="Barry K."/>
            <person name="Schmutz J."/>
            <person name="Baker S.E."/>
            <person name="Ciuffetti L.M."/>
            <person name="Grigoriev I.V."/>
            <person name="Zhong S."/>
            <person name="Turgeon B.G."/>
        </authorList>
    </citation>
    <scope>NUCLEOTIDE SEQUENCE [LARGE SCALE GENOMIC DNA]</scope>
    <source>
        <strain evidence="2 3">26-R-13</strain>
    </source>
</reference>
<dbReference type="Proteomes" id="UP000053841">
    <property type="component" value="Unassembled WGS sequence"/>
</dbReference>
<dbReference type="eggNOG" id="ENOG502SUAH">
    <property type="taxonomic scope" value="Eukaryota"/>
</dbReference>
<protein>
    <submittedName>
        <fullName evidence="2">Uncharacterized protein</fullName>
    </submittedName>
</protein>
<organism evidence="2 3">
    <name type="scientific">Cochliobolus carbonum (strain 26-R-13)</name>
    <name type="common">Maize leaf spot fungus</name>
    <name type="synonym">Bipolaris zeicola</name>
    <dbReference type="NCBI Taxonomy" id="930089"/>
    <lineage>
        <taxon>Eukaryota</taxon>
        <taxon>Fungi</taxon>
        <taxon>Dikarya</taxon>
        <taxon>Ascomycota</taxon>
        <taxon>Pezizomycotina</taxon>
        <taxon>Dothideomycetes</taxon>
        <taxon>Pleosporomycetidae</taxon>
        <taxon>Pleosporales</taxon>
        <taxon>Pleosporineae</taxon>
        <taxon>Pleosporaceae</taxon>
        <taxon>Bipolaris</taxon>
    </lineage>
</organism>
<dbReference type="KEGG" id="bze:COCCADRAFT_39329"/>
<evidence type="ECO:0000256" key="1">
    <source>
        <dbReference type="SAM" id="Phobius"/>
    </source>
</evidence>
<gene>
    <name evidence="2" type="ORF">COCCADRAFT_39329</name>
</gene>
<keyword evidence="1" id="KW-1133">Transmembrane helix</keyword>
<feature type="transmembrane region" description="Helical" evidence="1">
    <location>
        <begin position="65"/>
        <end position="89"/>
    </location>
</feature>
<dbReference type="OrthoDB" id="4768051at2759"/>
<evidence type="ECO:0000313" key="3">
    <source>
        <dbReference type="Proteomes" id="UP000053841"/>
    </source>
</evidence>
<feature type="transmembrane region" description="Helical" evidence="1">
    <location>
        <begin position="130"/>
        <end position="151"/>
    </location>
</feature>
<keyword evidence="3" id="KW-1185">Reference proteome</keyword>
<dbReference type="RefSeq" id="XP_007715243.1">
    <property type="nucleotide sequence ID" value="XM_007717053.1"/>
</dbReference>
<keyword evidence="1" id="KW-0812">Transmembrane</keyword>
<dbReference type="EMBL" id="KI964700">
    <property type="protein sequence ID" value="EUC30469.1"/>
    <property type="molecule type" value="Genomic_DNA"/>
</dbReference>
<keyword evidence="1" id="KW-0472">Membrane</keyword>